<evidence type="ECO:0000256" key="5">
    <source>
        <dbReference type="ARBA" id="ARBA00023136"/>
    </source>
</evidence>
<comment type="subcellular location">
    <subcellularLocation>
        <location evidence="1">Membrane</location>
        <topology evidence="1">Multi-pass membrane protein</topology>
    </subcellularLocation>
</comment>
<dbReference type="InterPro" id="IPR050799">
    <property type="entry name" value="ZIP_Transporter"/>
</dbReference>
<feature type="transmembrane region" description="Helical" evidence="6">
    <location>
        <begin position="316"/>
        <end position="337"/>
    </location>
</feature>
<keyword evidence="4 6" id="KW-1133">Transmembrane helix</keyword>
<dbReference type="PANTHER" id="PTHR12191">
    <property type="entry name" value="SOLUTE CARRIER FAMILY 39"/>
    <property type="match status" value="1"/>
</dbReference>
<name>A0A1D1W577_RAMVA</name>
<dbReference type="GO" id="GO:0071578">
    <property type="term" value="P:zinc ion import across plasma membrane"/>
    <property type="evidence" value="ECO:0007669"/>
    <property type="project" value="TreeGrafter"/>
</dbReference>
<dbReference type="GO" id="GO:0005886">
    <property type="term" value="C:plasma membrane"/>
    <property type="evidence" value="ECO:0007669"/>
    <property type="project" value="TreeGrafter"/>
</dbReference>
<evidence type="ECO:0000313" key="7">
    <source>
        <dbReference type="EMBL" id="GAV08627.1"/>
    </source>
</evidence>
<evidence type="ECO:0000256" key="4">
    <source>
        <dbReference type="ARBA" id="ARBA00022989"/>
    </source>
</evidence>
<evidence type="ECO:0000256" key="1">
    <source>
        <dbReference type="ARBA" id="ARBA00004141"/>
    </source>
</evidence>
<proteinExistence type="inferred from homology"/>
<evidence type="ECO:0000256" key="2">
    <source>
        <dbReference type="ARBA" id="ARBA00006939"/>
    </source>
</evidence>
<dbReference type="GO" id="GO:0005385">
    <property type="term" value="F:zinc ion transmembrane transporter activity"/>
    <property type="evidence" value="ECO:0007669"/>
    <property type="project" value="TreeGrafter"/>
</dbReference>
<dbReference type="GO" id="GO:0030003">
    <property type="term" value="P:intracellular monoatomic cation homeostasis"/>
    <property type="evidence" value="ECO:0007669"/>
    <property type="project" value="TreeGrafter"/>
</dbReference>
<feature type="transmembrane region" description="Helical" evidence="6">
    <location>
        <begin position="517"/>
        <end position="535"/>
    </location>
</feature>
<comment type="caution">
    <text evidence="7">The sequence shown here is derived from an EMBL/GenBank/DDBJ whole genome shotgun (WGS) entry which is preliminary data.</text>
</comment>
<comment type="similarity">
    <text evidence="2">Belongs to the ZIP transporter (TC 2.A.5) family.</text>
</comment>
<gene>
    <name evidence="7" type="primary">RvY_18292</name>
    <name evidence="7" type="synonym">RvY_18292.1</name>
    <name evidence="7" type="ORF">RvY_18292-1</name>
</gene>
<keyword evidence="3 6" id="KW-0812">Transmembrane</keyword>
<accession>A0A1D1W577</accession>
<feature type="transmembrane region" description="Helical" evidence="6">
    <location>
        <begin position="229"/>
        <end position="253"/>
    </location>
</feature>
<evidence type="ECO:0000256" key="6">
    <source>
        <dbReference type="SAM" id="Phobius"/>
    </source>
</evidence>
<dbReference type="Proteomes" id="UP000186922">
    <property type="component" value="Unassembled WGS sequence"/>
</dbReference>
<dbReference type="EMBL" id="BDGG01000018">
    <property type="protein sequence ID" value="GAV08627.1"/>
    <property type="molecule type" value="Genomic_DNA"/>
</dbReference>
<organism evidence="7 8">
    <name type="scientific">Ramazzottius varieornatus</name>
    <name type="common">Water bear</name>
    <name type="synonym">Tardigrade</name>
    <dbReference type="NCBI Taxonomy" id="947166"/>
    <lineage>
        <taxon>Eukaryota</taxon>
        <taxon>Metazoa</taxon>
        <taxon>Ecdysozoa</taxon>
        <taxon>Tardigrada</taxon>
        <taxon>Eutardigrada</taxon>
        <taxon>Parachela</taxon>
        <taxon>Hypsibioidea</taxon>
        <taxon>Ramazzottiidae</taxon>
        <taxon>Ramazzottius</taxon>
    </lineage>
</organism>
<evidence type="ECO:0000313" key="8">
    <source>
        <dbReference type="Proteomes" id="UP000186922"/>
    </source>
</evidence>
<feature type="transmembrane region" description="Helical" evidence="6">
    <location>
        <begin position="487"/>
        <end position="505"/>
    </location>
</feature>
<feature type="transmembrane region" description="Helical" evidence="6">
    <location>
        <begin position="547"/>
        <end position="568"/>
    </location>
</feature>
<keyword evidence="5 6" id="KW-0472">Membrane</keyword>
<dbReference type="PANTHER" id="PTHR12191:SF37">
    <property type="entry name" value="ZINC TRANSPORTER FOI"/>
    <property type="match status" value="1"/>
</dbReference>
<dbReference type="OrthoDB" id="200954at2759"/>
<dbReference type="InterPro" id="IPR003689">
    <property type="entry name" value="ZIP"/>
</dbReference>
<evidence type="ECO:0000256" key="3">
    <source>
        <dbReference type="ARBA" id="ARBA00022692"/>
    </source>
</evidence>
<dbReference type="GO" id="GO:0140410">
    <property type="term" value="F:monoatomic cation:bicarbonate symporter activity"/>
    <property type="evidence" value="ECO:0007669"/>
    <property type="project" value="TreeGrafter"/>
</dbReference>
<reference evidence="7 8" key="1">
    <citation type="journal article" date="2016" name="Nat. Commun.">
        <title>Extremotolerant tardigrade genome and improved radiotolerance of human cultured cells by tardigrade-unique protein.</title>
        <authorList>
            <person name="Hashimoto T."/>
            <person name="Horikawa D.D."/>
            <person name="Saito Y."/>
            <person name="Kuwahara H."/>
            <person name="Kozuka-Hata H."/>
            <person name="Shin-I T."/>
            <person name="Minakuchi Y."/>
            <person name="Ohishi K."/>
            <person name="Motoyama A."/>
            <person name="Aizu T."/>
            <person name="Enomoto A."/>
            <person name="Kondo K."/>
            <person name="Tanaka S."/>
            <person name="Hara Y."/>
            <person name="Koshikawa S."/>
            <person name="Sagara H."/>
            <person name="Miura T."/>
            <person name="Yokobori S."/>
            <person name="Miyagawa K."/>
            <person name="Suzuki Y."/>
            <person name="Kubo T."/>
            <person name="Oyama M."/>
            <person name="Kohara Y."/>
            <person name="Fujiyama A."/>
            <person name="Arakawa K."/>
            <person name="Katayama T."/>
            <person name="Toyoda A."/>
            <person name="Kunieda T."/>
        </authorList>
    </citation>
    <scope>NUCLEOTIDE SEQUENCE [LARGE SCALE GENOMIC DNA]</scope>
    <source>
        <strain evidence="7 8">YOKOZUNA-1</strain>
    </source>
</reference>
<dbReference type="STRING" id="947166.A0A1D1W577"/>
<feature type="transmembrane region" description="Helical" evidence="6">
    <location>
        <begin position="265"/>
        <end position="282"/>
    </location>
</feature>
<evidence type="ECO:0008006" key="9">
    <source>
        <dbReference type="Google" id="ProtNLM"/>
    </source>
</evidence>
<protein>
    <recommendedName>
        <fullName evidence="9">Zinc transporter ZIP4 N-terminal domain-containing protein</fullName>
    </recommendedName>
</protein>
<sequence>MDCCHHSFHKKEHQDAAPRFLQISSNVCYCLLLGLGVLCCHVHCAGAFSIATTFKHHGHDARTARHPITHHTDAKGSNRHGPNATLPAPNEFLSMLFDIKLVNDTLAMSDQRLENITRKLKIGVVREHHVYDSPDDNPIRRAKNAAQAPLKNARHDGQEELSEEPLNGTCWSVIDLRRIFKTPAVPMPVDQFQQLCPALIHQAYFDTCLTHPADWSGDGKTPLSSAKTYGYGTVAVVLSSSLSMVGIVIIPFLGKRSYKYAMQGFIALGVGALAGDALLHLLPEALHLRDDTAESEYHRSLHSHDGEEALADSNLAFWRMVACGAAIYVFFLWEVALHSFIERRTKKAVQNNLPHNDQLHHHHHGHDHEHSHIPDRDAFRAPQLKASVSCSSSVSFQSKEEKSDTAVDVPKHQEEGHKIFGMKPLAWIIFLGDALHNFADGLAIAAAFSDNVSSGIATTVAIFCHEIPHELGDFALLLSTGLSFKRVLFLNVVTAGISLLGFYIGVPIAQQEQAREWILTITAGTFLYVALADMLPELKNGAKTLKMILVQNIGLVFGFSFMLLMALFEDAFEP</sequence>
<keyword evidence="8" id="KW-1185">Reference proteome</keyword>
<dbReference type="Pfam" id="PF02535">
    <property type="entry name" value="Zip"/>
    <property type="match status" value="1"/>
</dbReference>
<dbReference type="AlphaFoldDB" id="A0A1D1W577"/>